<feature type="signal peptide" evidence="2">
    <location>
        <begin position="1"/>
        <end position="32"/>
    </location>
</feature>
<dbReference type="InterPro" id="IPR028994">
    <property type="entry name" value="Integrin_alpha_N"/>
</dbReference>
<sequence length="269" mass="29120">MTYKSTIFHNPIAFTLLTLSTVVLSVTNSAEALPKTDFPESLVVSDAAKSVIQSAWYDEATTRYAHGVLGDAIEAAALHAKTVDGKTFSISLETAQVFEDINPRLADIDGDGRNEIITIRSHKQKGAQIAVYGIREASSNTLSVIASTPYIGQSHRWLAPVGIADFDNDGAMDIAYIDRPHLARILRVWSYRNGSLKQTAQKSGLTNHKIGNAYITGGVQRCGNQSSMITVDSSWERIIKTTLKNGELTSEDIGPYTGRASATAALTCR</sequence>
<dbReference type="AlphaFoldDB" id="A0A4R1EP57"/>
<organism evidence="3 4">
    <name type="scientific">Cocleimonas flava</name>
    <dbReference type="NCBI Taxonomy" id="634765"/>
    <lineage>
        <taxon>Bacteria</taxon>
        <taxon>Pseudomonadati</taxon>
        <taxon>Pseudomonadota</taxon>
        <taxon>Gammaproteobacteria</taxon>
        <taxon>Thiotrichales</taxon>
        <taxon>Thiotrichaceae</taxon>
        <taxon>Cocleimonas</taxon>
    </lineage>
</organism>
<dbReference type="RefSeq" id="WP_131907553.1">
    <property type="nucleotide sequence ID" value="NZ_BAAAFU010000007.1"/>
</dbReference>
<comment type="caution">
    <text evidence="3">The sequence shown here is derived from an EMBL/GenBank/DDBJ whole genome shotgun (WGS) entry which is preliminary data.</text>
</comment>
<dbReference type="Proteomes" id="UP000294887">
    <property type="component" value="Unassembled WGS sequence"/>
</dbReference>
<evidence type="ECO:0000313" key="4">
    <source>
        <dbReference type="Proteomes" id="UP000294887"/>
    </source>
</evidence>
<keyword evidence="1 2" id="KW-0732">Signal</keyword>
<proteinExistence type="predicted"/>
<dbReference type="SUPFAM" id="SSF69318">
    <property type="entry name" value="Integrin alpha N-terminal domain"/>
    <property type="match status" value="1"/>
</dbReference>
<evidence type="ECO:0000313" key="3">
    <source>
        <dbReference type="EMBL" id="TCJ83066.1"/>
    </source>
</evidence>
<dbReference type="OrthoDB" id="58662at2"/>
<evidence type="ECO:0000256" key="1">
    <source>
        <dbReference type="ARBA" id="ARBA00022729"/>
    </source>
</evidence>
<protein>
    <submittedName>
        <fullName evidence="3">VCBS repeat protein</fullName>
    </submittedName>
</protein>
<accession>A0A4R1EP57</accession>
<feature type="chain" id="PRO_5020484120" evidence="2">
    <location>
        <begin position="33"/>
        <end position="269"/>
    </location>
</feature>
<evidence type="ECO:0000256" key="2">
    <source>
        <dbReference type="SAM" id="SignalP"/>
    </source>
</evidence>
<keyword evidence="4" id="KW-1185">Reference proteome</keyword>
<dbReference type="EMBL" id="SMFQ01000005">
    <property type="protein sequence ID" value="TCJ83066.1"/>
    <property type="molecule type" value="Genomic_DNA"/>
</dbReference>
<gene>
    <name evidence="3" type="ORF">EV695_3804</name>
</gene>
<dbReference type="Pfam" id="PF13517">
    <property type="entry name" value="FG-GAP_3"/>
    <property type="match status" value="1"/>
</dbReference>
<reference evidence="3 4" key="1">
    <citation type="submission" date="2019-03" db="EMBL/GenBank/DDBJ databases">
        <title>Genomic Encyclopedia of Type Strains, Phase IV (KMG-IV): sequencing the most valuable type-strain genomes for metagenomic binning, comparative biology and taxonomic classification.</title>
        <authorList>
            <person name="Goeker M."/>
        </authorList>
    </citation>
    <scope>NUCLEOTIDE SEQUENCE [LARGE SCALE GENOMIC DNA]</scope>
    <source>
        <strain evidence="3 4">DSM 24830</strain>
    </source>
</reference>
<dbReference type="InterPro" id="IPR013517">
    <property type="entry name" value="FG-GAP"/>
</dbReference>
<name>A0A4R1EP57_9GAMM</name>